<comment type="caution">
    <text evidence="4">The sequence shown here is derived from an EMBL/GenBank/DDBJ whole genome shotgun (WGS) entry which is preliminary data.</text>
</comment>
<dbReference type="Proteomes" id="UP000593570">
    <property type="component" value="Unassembled WGS sequence"/>
</dbReference>
<evidence type="ECO:0000256" key="2">
    <source>
        <dbReference type="SAM" id="Phobius"/>
    </source>
</evidence>
<proteinExistence type="predicted"/>
<keyword evidence="2" id="KW-0812">Transmembrane</keyword>
<feature type="region of interest" description="Disordered" evidence="1">
    <location>
        <begin position="93"/>
        <end position="180"/>
    </location>
</feature>
<dbReference type="AlphaFoldDB" id="A0A8H6GVF5"/>
<evidence type="ECO:0000313" key="4">
    <source>
        <dbReference type="EMBL" id="KAF6525283.1"/>
    </source>
</evidence>
<keyword evidence="2" id="KW-0472">Membrane</keyword>
<accession>A0A8H6GVF5</accession>
<evidence type="ECO:0000313" key="5">
    <source>
        <dbReference type="Proteomes" id="UP000593570"/>
    </source>
</evidence>
<name>A0A8H6GVF5_FUSOX</name>
<dbReference type="Pfam" id="PF12051">
    <property type="entry name" value="DUF3533"/>
    <property type="match status" value="1"/>
</dbReference>
<reference evidence="4 5" key="1">
    <citation type="journal article" date="2020" name="bioRxiv">
        <title>A chromosome-scale genome assembly for the Fusarium oxysporum strain Fo5176 to establish a model Arabidopsis-fungal pathosystem.</title>
        <authorList>
            <person name="Fokkens L."/>
            <person name="Guo L."/>
            <person name="Dora S."/>
            <person name="Wang B."/>
            <person name="Ye K."/>
            <person name="Sanchez-Rodriguez C."/>
            <person name="Croll D."/>
        </authorList>
    </citation>
    <scope>NUCLEOTIDE SEQUENCE [LARGE SCALE GENOMIC DNA]</scope>
    <source>
        <strain evidence="4 5">Fo5176</strain>
    </source>
</reference>
<protein>
    <recommendedName>
        <fullName evidence="3">DUF3533 domain-containing protein</fullName>
    </recommendedName>
</protein>
<sequence>MIEDFYLGTVNGLYTQFKLYTRIDAHRIIVVRILISLIYAFIGSLCVMGTIWGVFRRCHLAMLGEERQEMDFKERLDAALAFEMAMVKDMTQKCPEPAKKEAEGAQEEPQSDIHGTEGVHEEQAVREELSEVPKRVNTRQQYGRDREKSPTSCSFGPSFDLPFRYESDDEGVMWEAPTQL</sequence>
<organism evidence="4 5">
    <name type="scientific">Fusarium oxysporum f. sp. conglutinans</name>
    <dbReference type="NCBI Taxonomy" id="100902"/>
    <lineage>
        <taxon>Eukaryota</taxon>
        <taxon>Fungi</taxon>
        <taxon>Dikarya</taxon>
        <taxon>Ascomycota</taxon>
        <taxon>Pezizomycotina</taxon>
        <taxon>Sordariomycetes</taxon>
        <taxon>Hypocreomycetidae</taxon>
        <taxon>Hypocreales</taxon>
        <taxon>Nectriaceae</taxon>
        <taxon>Fusarium</taxon>
        <taxon>Fusarium oxysporum species complex</taxon>
    </lineage>
</organism>
<evidence type="ECO:0000256" key="1">
    <source>
        <dbReference type="SAM" id="MobiDB-lite"/>
    </source>
</evidence>
<feature type="compositionally biased region" description="Basic and acidic residues" evidence="1">
    <location>
        <begin position="114"/>
        <end position="134"/>
    </location>
</feature>
<feature type="domain" description="DUF3533" evidence="3">
    <location>
        <begin position="3"/>
        <end position="52"/>
    </location>
</feature>
<dbReference type="InterPro" id="IPR022703">
    <property type="entry name" value="DUF3533"/>
</dbReference>
<keyword evidence="2" id="KW-1133">Transmembrane helix</keyword>
<dbReference type="EMBL" id="JACDXP010000004">
    <property type="protein sequence ID" value="KAF6525283.1"/>
    <property type="molecule type" value="Genomic_DNA"/>
</dbReference>
<feature type="transmembrane region" description="Helical" evidence="2">
    <location>
        <begin position="29"/>
        <end position="55"/>
    </location>
</feature>
<gene>
    <name evidence="4" type="ORF">HZS61_011078</name>
</gene>
<evidence type="ECO:0000259" key="3">
    <source>
        <dbReference type="Pfam" id="PF12051"/>
    </source>
</evidence>